<dbReference type="AlphaFoldDB" id="A0A6G1KCM7"/>
<organism evidence="1 2">
    <name type="scientific">Pleomassaria siparia CBS 279.74</name>
    <dbReference type="NCBI Taxonomy" id="1314801"/>
    <lineage>
        <taxon>Eukaryota</taxon>
        <taxon>Fungi</taxon>
        <taxon>Dikarya</taxon>
        <taxon>Ascomycota</taxon>
        <taxon>Pezizomycotina</taxon>
        <taxon>Dothideomycetes</taxon>
        <taxon>Pleosporomycetidae</taxon>
        <taxon>Pleosporales</taxon>
        <taxon>Pleomassariaceae</taxon>
        <taxon>Pleomassaria</taxon>
    </lineage>
</organism>
<name>A0A6G1KCM7_9PLEO</name>
<accession>A0A6G1KCM7</accession>
<dbReference type="EMBL" id="MU005768">
    <property type="protein sequence ID" value="KAF2710659.1"/>
    <property type="molecule type" value="Genomic_DNA"/>
</dbReference>
<reference evidence="1" key="1">
    <citation type="journal article" date="2020" name="Stud. Mycol.">
        <title>101 Dothideomycetes genomes: a test case for predicting lifestyles and emergence of pathogens.</title>
        <authorList>
            <person name="Haridas S."/>
            <person name="Albert R."/>
            <person name="Binder M."/>
            <person name="Bloem J."/>
            <person name="Labutti K."/>
            <person name="Salamov A."/>
            <person name="Andreopoulos B."/>
            <person name="Baker S."/>
            <person name="Barry K."/>
            <person name="Bills G."/>
            <person name="Bluhm B."/>
            <person name="Cannon C."/>
            <person name="Castanera R."/>
            <person name="Culley D."/>
            <person name="Daum C."/>
            <person name="Ezra D."/>
            <person name="Gonzalez J."/>
            <person name="Henrissat B."/>
            <person name="Kuo A."/>
            <person name="Liang C."/>
            <person name="Lipzen A."/>
            <person name="Lutzoni F."/>
            <person name="Magnuson J."/>
            <person name="Mondo S."/>
            <person name="Nolan M."/>
            <person name="Ohm R."/>
            <person name="Pangilinan J."/>
            <person name="Park H.-J."/>
            <person name="Ramirez L."/>
            <person name="Alfaro M."/>
            <person name="Sun H."/>
            <person name="Tritt A."/>
            <person name="Yoshinaga Y."/>
            <person name="Zwiers L.-H."/>
            <person name="Turgeon B."/>
            <person name="Goodwin S."/>
            <person name="Spatafora J."/>
            <person name="Crous P."/>
            <person name="Grigoriev I."/>
        </authorList>
    </citation>
    <scope>NUCLEOTIDE SEQUENCE</scope>
    <source>
        <strain evidence="1">CBS 279.74</strain>
    </source>
</reference>
<protein>
    <submittedName>
        <fullName evidence="1">Uncharacterized protein</fullName>
    </submittedName>
</protein>
<dbReference type="Proteomes" id="UP000799428">
    <property type="component" value="Unassembled WGS sequence"/>
</dbReference>
<keyword evidence="2" id="KW-1185">Reference proteome</keyword>
<proteinExistence type="predicted"/>
<evidence type="ECO:0000313" key="1">
    <source>
        <dbReference type="EMBL" id="KAF2710659.1"/>
    </source>
</evidence>
<evidence type="ECO:0000313" key="2">
    <source>
        <dbReference type="Proteomes" id="UP000799428"/>
    </source>
</evidence>
<gene>
    <name evidence="1" type="ORF">K504DRAFT_465731</name>
</gene>
<sequence>MYERIWSIVSTAPETVQIKTLSGGTLVLGFQPISSNLAQAGIDRGENVLGIDSAHLVIEPLDAVLAI</sequence>